<reference evidence="2 3" key="1">
    <citation type="submission" date="2017-04" db="EMBL/GenBank/DDBJ databases">
        <authorList>
            <person name="Afonso C.L."/>
            <person name="Miller P.J."/>
            <person name="Scott M.A."/>
            <person name="Spackman E."/>
            <person name="Goraichik I."/>
            <person name="Dimitrov K.M."/>
            <person name="Suarez D.L."/>
            <person name="Swayne D.E."/>
        </authorList>
    </citation>
    <scope>NUCLEOTIDE SEQUENCE [LARGE SCALE GENOMIC DNA]</scope>
    <source>
        <strain evidence="2 3">KR-140</strain>
    </source>
</reference>
<accession>A0A1W1VR31</accession>
<proteinExistence type="predicted"/>
<evidence type="ECO:0000313" key="3">
    <source>
        <dbReference type="Proteomes" id="UP000192582"/>
    </source>
</evidence>
<dbReference type="STRING" id="695939.SAMN00790413_03007"/>
<dbReference type="EMBL" id="FWWU01000009">
    <property type="protein sequence ID" value="SMB95808.1"/>
    <property type="molecule type" value="Genomic_DNA"/>
</dbReference>
<sequence>MIGSASELKDLLDEEAEPPVAFDSEDALPQSRRLIPLARVWGRGNDPLRDNRVEAASLKTAALDSAFGRPLFQRERRSSSSTRSVPPPHQAREGERGASAPASSVRLQRCWAPRDSAEAVRAQRKRRCVGHQDWG</sequence>
<dbReference type="AlphaFoldDB" id="A0A1W1VR31"/>
<name>A0A1W1VR31_9DEIO</name>
<dbReference type="Proteomes" id="UP000192582">
    <property type="component" value="Unassembled WGS sequence"/>
</dbReference>
<feature type="region of interest" description="Disordered" evidence="1">
    <location>
        <begin position="69"/>
        <end position="107"/>
    </location>
</feature>
<evidence type="ECO:0000256" key="1">
    <source>
        <dbReference type="SAM" id="MobiDB-lite"/>
    </source>
</evidence>
<protein>
    <submittedName>
        <fullName evidence="2">Uncharacterized protein</fullName>
    </submittedName>
</protein>
<organism evidence="2 3">
    <name type="scientific">Deinococcus hopiensis KR-140</name>
    <dbReference type="NCBI Taxonomy" id="695939"/>
    <lineage>
        <taxon>Bacteria</taxon>
        <taxon>Thermotogati</taxon>
        <taxon>Deinococcota</taxon>
        <taxon>Deinococci</taxon>
        <taxon>Deinococcales</taxon>
        <taxon>Deinococcaceae</taxon>
        <taxon>Deinococcus</taxon>
    </lineage>
</organism>
<keyword evidence="3" id="KW-1185">Reference proteome</keyword>
<feature type="region of interest" description="Disordered" evidence="1">
    <location>
        <begin position="1"/>
        <end position="28"/>
    </location>
</feature>
<gene>
    <name evidence="2" type="ORF">SAMN00790413_03007</name>
</gene>
<evidence type="ECO:0000313" key="2">
    <source>
        <dbReference type="EMBL" id="SMB95808.1"/>
    </source>
</evidence>